<dbReference type="InterPro" id="IPR050232">
    <property type="entry name" value="FBL13/AtMIF1-like"/>
</dbReference>
<evidence type="ECO:0000313" key="3">
    <source>
        <dbReference type="Proteomes" id="UP000631114"/>
    </source>
</evidence>
<protein>
    <recommendedName>
        <fullName evidence="1">F-box domain-containing protein</fullName>
    </recommendedName>
</protein>
<dbReference type="EMBL" id="JADFTS010000009">
    <property type="protein sequence ID" value="KAF9589176.1"/>
    <property type="molecule type" value="Genomic_DNA"/>
</dbReference>
<dbReference type="Pfam" id="PF00646">
    <property type="entry name" value="F-box"/>
    <property type="match status" value="1"/>
</dbReference>
<dbReference type="PROSITE" id="PS50181">
    <property type="entry name" value="FBOX"/>
    <property type="match status" value="1"/>
</dbReference>
<dbReference type="InterPro" id="IPR001810">
    <property type="entry name" value="F-box_dom"/>
</dbReference>
<dbReference type="CDD" id="cd22160">
    <property type="entry name" value="F-box_AtFBL13-like"/>
    <property type="match status" value="1"/>
</dbReference>
<dbReference type="InterPro" id="IPR055357">
    <property type="entry name" value="LRR_At1g61320_AtMIF1"/>
</dbReference>
<dbReference type="OrthoDB" id="612216at2759"/>
<gene>
    <name evidence="2" type="ORF">IFM89_019492</name>
</gene>
<dbReference type="AlphaFoldDB" id="A0A835GYD3"/>
<reference evidence="2 3" key="1">
    <citation type="submission" date="2020-10" db="EMBL/GenBank/DDBJ databases">
        <title>The Coptis chinensis genome and diversification of protoberbering-type alkaloids.</title>
        <authorList>
            <person name="Wang B."/>
            <person name="Shu S."/>
            <person name="Song C."/>
            <person name="Liu Y."/>
        </authorList>
    </citation>
    <scope>NUCLEOTIDE SEQUENCE [LARGE SCALE GENOMIC DNA]</scope>
    <source>
        <strain evidence="2">HL-2020</strain>
        <tissue evidence="2">Leaf</tissue>
    </source>
</reference>
<dbReference type="PANTHER" id="PTHR31900">
    <property type="entry name" value="F-BOX/RNI SUPERFAMILY PROTEIN-RELATED"/>
    <property type="match status" value="1"/>
</dbReference>
<dbReference type="InterPro" id="IPR036047">
    <property type="entry name" value="F-box-like_dom_sf"/>
</dbReference>
<dbReference type="SMART" id="SM00256">
    <property type="entry name" value="FBOX"/>
    <property type="match status" value="1"/>
</dbReference>
<evidence type="ECO:0000313" key="2">
    <source>
        <dbReference type="EMBL" id="KAF9589176.1"/>
    </source>
</evidence>
<feature type="domain" description="F-box" evidence="1">
    <location>
        <begin position="1"/>
        <end position="47"/>
    </location>
</feature>
<accession>A0A835GYD3</accession>
<evidence type="ECO:0000259" key="1">
    <source>
        <dbReference type="PROSITE" id="PS50181"/>
    </source>
</evidence>
<proteinExistence type="predicted"/>
<dbReference type="Pfam" id="PF23622">
    <property type="entry name" value="LRR_At1g61320_AtMIF1"/>
    <property type="match status" value="1"/>
</dbReference>
<dbReference type="Gene3D" id="1.20.1280.50">
    <property type="match status" value="1"/>
</dbReference>
<dbReference type="PANTHER" id="PTHR31900:SF30">
    <property type="entry name" value="SUPERFAMILY PROTEIN, PUTATIVE-RELATED"/>
    <property type="match status" value="1"/>
</dbReference>
<keyword evidence="3" id="KW-1185">Reference proteome</keyword>
<dbReference type="SUPFAM" id="SSF52047">
    <property type="entry name" value="RNI-like"/>
    <property type="match status" value="1"/>
</dbReference>
<organism evidence="2 3">
    <name type="scientific">Coptis chinensis</name>
    <dbReference type="NCBI Taxonomy" id="261450"/>
    <lineage>
        <taxon>Eukaryota</taxon>
        <taxon>Viridiplantae</taxon>
        <taxon>Streptophyta</taxon>
        <taxon>Embryophyta</taxon>
        <taxon>Tracheophyta</taxon>
        <taxon>Spermatophyta</taxon>
        <taxon>Magnoliopsida</taxon>
        <taxon>Ranunculales</taxon>
        <taxon>Ranunculaceae</taxon>
        <taxon>Coptidoideae</taxon>
        <taxon>Coptis</taxon>
    </lineage>
</organism>
<comment type="caution">
    <text evidence="2">The sequence shown here is derived from an EMBL/GenBank/DDBJ whole genome shotgun (WGS) entry which is preliminary data.</text>
</comment>
<sequence length="437" mass="50706">MISTLPDPILHHILSFLEMRYVLQTCILSKRWNSLWTTLSFLTFERHTYGKTLPLKTEDEFMDYVHKVLLTRDVFTCIHTLRLSYFHVGDDAWLDIVVRRNIQELDLFIEFGYMEFELPYSLVNCKTLVVLKLEILLEQPDDEEEPTVFVELPESVNLPSLKKLVIRTFCFHGEEFMPKVLLNCPVLECLSIRNCGLHESDRLVVCGTQLKELEINGVFACEDNHYCEKICKIVVSAPLLKSFKCSGYIGNEYLLEDLSSLDKAEADMEVRRSYFDDWEENVVIPFGRKKRLGMNMVKFLDGISNAKSLTLSAWVIEVLPRVVEVHPTSFSARHLKVKTWLSKYSIQGIKYLLENSCNLETLIVEITKPKVKTAEIWESQEAAEVVSDYRFCKLRFVEIRNFQGYVNELELFKSMLKNAVALEKLTVLTSRKHSPDS</sequence>
<dbReference type="Proteomes" id="UP000631114">
    <property type="component" value="Unassembled WGS sequence"/>
</dbReference>
<dbReference type="InterPro" id="IPR032675">
    <property type="entry name" value="LRR_dom_sf"/>
</dbReference>
<dbReference type="SUPFAM" id="SSF81383">
    <property type="entry name" value="F-box domain"/>
    <property type="match status" value="1"/>
</dbReference>
<dbReference type="InterPro" id="IPR053781">
    <property type="entry name" value="F-box_AtFBL13-like"/>
</dbReference>
<dbReference type="Gene3D" id="3.80.10.10">
    <property type="entry name" value="Ribonuclease Inhibitor"/>
    <property type="match status" value="1"/>
</dbReference>
<name>A0A835GYD3_9MAGN</name>